<evidence type="ECO:0000256" key="1">
    <source>
        <dbReference type="SAM" id="MobiDB-lite"/>
    </source>
</evidence>
<feature type="region of interest" description="Disordered" evidence="1">
    <location>
        <begin position="102"/>
        <end position="127"/>
    </location>
</feature>
<dbReference type="EMBL" id="LGRX02010832">
    <property type="protein sequence ID" value="KAK3269620.1"/>
    <property type="molecule type" value="Genomic_DNA"/>
</dbReference>
<evidence type="ECO:0000313" key="2">
    <source>
        <dbReference type="EMBL" id="KAK3269620.1"/>
    </source>
</evidence>
<feature type="region of interest" description="Disordered" evidence="1">
    <location>
        <begin position="1"/>
        <end position="38"/>
    </location>
</feature>
<sequence>MSENVSPVTEADSKLPPHDGTKSKWTMKKCTGPPHEIPERTWKRVDANRGKRLIDLPGFANHPMYDRTGIRIYDCDAHVRASLDHSKREEFLRKNEIAKQEFLARSETSTADTSASGIREDSSVSQR</sequence>
<dbReference type="Proteomes" id="UP001190700">
    <property type="component" value="Unassembled WGS sequence"/>
</dbReference>
<name>A0AAE0G165_9CHLO</name>
<feature type="compositionally biased region" description="Basic and acidic residues" evidence="1">
    <location>
        <begin position="118"/>
        <end position="127"/>
    </location>
</feature>
<proteinExistence type="predicted"/>
<accession>A0AAE0G165</accession>
<evidence type="ECO:0000313" key="3">
    <source>
        <dbReference type="Proteomes" id="UP001190700"/>
    </source>
</evidence>
<feature type="compositionally biased region" description="Polar residues" evidence="1">
    <location>
        <begin position="106"/>
        <end position="116"/>
    </location>
</feature>
<dbReference type="AlphaFoldDB" id="A0AAE0G165"/>
<gene>
    <name evidence="2" type="ORF">CYMTET_21944</name>
</gene>
<comment type="caution">
    <text evidence="2">The sequence shown here is derived from an EMBL/GenBank/DDBJ whole genome shotgun (WGS) entry which is preliminary data.</text>
</comment>
<keyword evidence="3" id="KW-1185">Reference proteome</keyword>
<organism evidence="2 3">
    <name type="scientific">Cymbomonas tetramitiformis</name>
    <dbReference type="NCBI Taxonomy" id="36881"/>
    <lineage>
        <taxon>Eukaryota</taxon>
        <taxon>Viridiplantae</taxon>
        <taxon>Chlorophyta</taxon>
        <taxon>Pyramimonadophyceae</taxon>
        <taxon>Pyramimonadales</taxon>
        <taxon>Pyramimonadaceae</taxon>
        <taxon>Cymbomonas</taxon>
    </lineage>
</organism>
<protein>
    <submittedName>
        <fullName evidence="2">Uncharacterized protein</fullName>
    </submittedName>
</protein>
<reference evidence="2 3" key="1">
    <citation type="journal article" date="2015" name="Genome Biol. Evol.">
        <title>Comparative Genomics of a Bacterivorous Green Alga Reveals Evolutionary Causalities and Consequences of Phago-Mixotrophic Mode of Nutrition.</title>
        <authorList>
            <person name="Burns J.A."/>
            <person name="Paasch A."/>
            <person name="Narechania A."/>
            <person name="Kim E."/>
        </authorList>
    </citation>
    <scope>NUCLEOTIDE SEQUENCE [LARGE SCALE GENOMIC DNA]</scope>
    <source>
        <strain evidence="2 3">PLY_AMNH</strain>
    </source>
</reference>
<feature type="compositionally biased region" description="Basic and acidic residues" evidence="1">
    <location>
        <begin position="11"/>
        <end position="22"/>
    </location>
</feature>